<proteinExistence type="inferred from homology"/>
<keyword evidence="6" id="KW-0408">Iron</keyword>
<keyword evidence="10 11" id="KW-0998">Cell outer membrane</keyword>
<dbReference type="InterPro" id="IPR039426">
    <property type="entry name" value="TonB-dep_rcpt-like"/>
</dbReference>
<evidence type="ECO:0000256" key="7">
    <source>
        <dbReference type="ARBA" id="ARBA00023065"/>
    </source>
</evidence>
<keyword evidence="2 11" id="KW-0813">Transport</keyword>
<evidence type="ECO:0000256" key="5">
    <source>
        <dbReference type="ARBA" id="ARBA00022692"/>
    </source>
</evidence>
<keyword evidence="9 11" id="KW-0472">Membrane</keyword>
<accession>A0A937M389</accession>
<evidence type="ECO:0000256" key="13">
    <source>
        <dbReference type="SAM" id="SignalP"/>
    </source>
</evidence>
<feature type="domain" description="TonB-dependent receptor plug" evidence="15">
    <location>
        <begin position="47"/>
        <end position="155"/>
    </location>
</feature>
<keyword evidence="7" id="KW-0406">Ion transport</keyword>
<reference evidence="16" key="1">
    <citation type="submission" date="2020-10" db="EMBL/GenBank/DDBJ databases">
        <title>Microbiome of the Black Sea water column analyzed by genome centric metagenomics.</title>
        <authorList>
            <person name="Cabello-Yeves P.J."/>
            <person name="Callieri C."/>
            <person name="Picazo A."/>
            <person name="Mehrshad M."/>
            <person name="Haro-Moreno J.M."/>
            <person name="Roda-Garcia J."/>
            <person name="Dzembekova N."/>
            <person name="Slabakova V."/>
            <person name="Slabakova N."/>
            <person name="Moncheva S."/>
            <person name="Rodriguez-Valera F."/>
        </authorList>
    </citation>
    <scope>NUCLEOTIDE SEQUENCE</scope>
    <source>
        <strain evidence="16">BS30m-G43</strain>
    </source>
</reference>
<dbReference type="Pfam" id="PF00593">
    <property type="entry name" value="TonB_dep_Rec_b-barrel"/>
    <property type="match status" value="1"/>
</dbReference>
<evidence type="ECO:0000256" key="12">
    <source>
        <dbReference type="RuleBase" id="RU003357"/>
    </source>
</evidence>
<dbReference type="GO" id="GO:0009279">
    <property type="term" value="C:cell outer membrane"/>
    <property type="evidence" value="ECO:0007669"/>
    <property type="project" value="UniProtKB-SubCell"/>
</dbReference>
<evidence type="ECO:0000256" key="10">
    <source>
        <dbReference type="ARBA" id="ARBA00023237"/>
    </source>
</evidence>
<comment type="subcellular location">
    <subcellularLocation>
        <location evidence="1 11">Cell outer membrane</location>
        <topology evidence="1 11">Multi-pass membrane protein</topology>
    </subcellularLocation>
</comment>
<comment type="caution">
    <text evidence="16">The sequence shown here is derived from an EMBL/GenBank/DDBJ whole genome shotgun (WGS) entry which is preliminary data.</text>
</comment>
<name>A0A937M389_9GAMM</name>
<keyword evidence="4" id="KW-0410">Iron transport</keyword>
<dbReference type="GO" id="GO:0006826">
    <property type="term" value="P:iron ion transport"/>
    <property type="evidence" value="ECO:0007669"/>
    <property type="project" value="UniProtKB-KW"/>
</dbReference>
<dbReference type="InterPro" id="IPR036942">
    <property type="entry name" value="Beta-barrel_TonB_sf"/>
</dbReference>
<evidence type="ECO:0000259" key="14">
    <source>
        <dbReference type="Pfam" id="PF00593"/>
    </source>
</evidence>
<evidence type="ECO:0000256" key="9">
    <source>
        <dbReference type="ARBA" id="ARBA00023136"/>
    </source>
</evidence>
<dbReference type="Pfam" id="PF07715">
    <property type="entry name" value="Plug"/>
    <property type="match status" value="1"/>
</dbReference>
<dbReference type="PROSITE" id="PS52016">
    <property type="entry name" value="TONB_DEPENDENT_REC_3"/>
    <property type="match status" value="1"/>
</dbReference>
<keyword evidence="5 11" id="KW-0812">Transmembrane</keyword>
<evidence type="ECO:0000256" key="4">
    <source>
        <dbReference type="ARBA" id="ARBA00022496"/>
    </source>
</evidence>
<feature type="domain" description="TonB-dependent receptor-like beta-barrel" evidence="14">
    <location>
        <begin position="440"/>
        <end position="969"/>
    </location>
</feature>
<sequence length="1004" mass="111102">MYFINRYLLSMLVISFASITNNTFAQDESEAAIEEVIVTATKRETNLMETPIAVSVVSQDQLNTQGIARISDLSNLVPNMQVGTSAEDSGVNIAIRGIGSNNYTEIGDPTVAVHVDGMYSPRPQAALMLAHDVERIEILRGPQGTLFGRNSTSGAINVVSARPEFGDETTGRYGIRLGNRHMQEVDGFINIPLSSEWAMRTSFKATKANSYIDQTVDSYDWELDYNRDGKIGVNTSGPGGLDASTVTWADGRDVMKDGIANVDQRRAREVKAADAYGNTNNWAGRFGFLFAPADNLDLEWYVSLDHFQDDGAGNIYLKDCEQAEMSRGMAYDFSCDQGPDDPFHAAINNPGELDFGITSLRSELKFRVNEGVLGELRIAISEQDRYQINDNDGGNFVDPSHPAYGFRRDHPDSMMTNWNALRGHHDCGGLYGCQYGWGPKVEGSNGTGFNGDAFFQNTAWSMGYDNCQVGWGGSVETSYAYGCQYSVWMQDFDAVAAALGLVPGEAAAILANNVRPMWFDEMSRTTQEMSSNVVEFQLKSDTDDQLQWVAGVFYMDEDNSSRYDVEQPFNGVTMRPYAASYYQPNRTVESMAIFGQVDYAVDDRLNVTFGYRHTWDEKQDVGGKTIITHGYYENPNMYCADANDCFWFESYDFVGNTRLVSDAGGALTFADWSVYNGVYQSDDLGMFDGIYNPNFLDIPANADNSYAAEWDAGTYKLGFDYIVNDDLFVYGSLATGFKAGGFGDNVDRGDGVFINFPYEPEDNTTFELGFKASLLGGDLKLLGNAFVSEYENMQRTMFGFVGFDQDNGNAIYTLMTKNLAETTIQGLELEFDWNAWDNGRVYGWVAALDAPQPGGSEEFGDGYLCLERALLGQDPCAAAGDHNLSGKNLMWSPEVSATLNVEHTFYPASGWFVRPSLSISHVGEMFFNETNYAVAPFHSGQEATTTANAAVTLVNETEAWGLEFYVFNLTDELIKTDSFAGNAGYVRAMYAPPRAFGFRFQKDF</sequence>
<feature type="chain" id="PRO_5037114801" evidence="13">
    <location>
        <begin position="26"/>
        <end position="1004"/>
    </location>
</feature>
<evidence type="ECO:0000259" key="15">
    <source>
        <dbReference type="Pfam" id="PF07715"/>
    </source>
</evidence>
<dbReference type="AlphaFoldDB" id="A0A937M389"/>
<dbReference type="PANTHER" id="PTHR32552:SF81">
    <property type="entry name" value="TONB-DEPENDENT OUTER MEMBRANE RECEPTOR"/>
    <property type="match status" value="1"/>
</dbReference>
<gene>
    <name evidence="16" type="ORF">ISR29_06245</name>
</gene>
<keyword evidence="16" id="KW-0675">Receptor</keyword>
<feature type="signal peptide" evidence="13">
    <location>
        <begin position="1"/>
        <end position="25"/>
    </location>
</feature>
<protein>
    <submittedName>
        <fullName evidence="16">TonB-dependent receptor</fullName>
    </submittedName>
</protein>
<evidence type="ECO:0000256" key="11">
    <source>
        <dbReference type="PROSITE-ProRule" id="PRU01360"/>
    </source>
</evidence>
<evidence type="ECO:0000313" key="16">
    <source>
        <dbReference type="EMBL" id="MBL6903785.1"/>
    </source>
</evidence>
<dbReference type="InterPro" id="IPR000531">
    <property type="entry name" value="Beta-barrel_TonB"/>
</dbReference>
<dbReference type="Proteomes" id="UP000705230">
    <property type="component" value="Unassembled WGS sequence"/>
</dbReference>
<evidence type="ECO:0000313" key="17">
    <source>
        <dbReference type="Proteomes" id="UP000705230"/>
    </source>
</evidence>
<evidence type="ECO:0000256" key="8">
    <source>
        <dbReference type="ARBA" id="ARBA00023077"/>
    </source>
</evidence>
<organism evidence="16 17">
    <name type="scientific">SAR86 cluster bacterium</name>
    <dbReference type="NCBI Taxonomy" id="2030880"/>
    <lineage>
        <taxon>Bacteria</taxon>
        <taxon>Pseudomonadati</taxon>
        <taxon>Pseudomonadota</taxon>
        <taxon>Gammaproteobacteria</taxon>
        <taxon>SAR86 cluster</taxon>
    </lineage>
</organism>
<keyword evidence="3 11" id="KW-1134">Transmembrane beta strand</keyword>
<keyword evidence="8 12" id="KW-0798">TonB box</keyword>
<dbReference type="InterPro" id="IPR012910">
    <property type="entry name" value="Plug_dom"/>
</dbReference>
<dbReference type="Gene3D" id="2.40.170.20">
    <property type="entry name" value="TonB-dependent receptor, beta-barrel domain"/>
    <property type="match status" value="3"/>
</dbReference>
<evidence type="ECO:0000256" key="1">
    <source>
        <dbReference type="ARBA" id="ARBA00004571"/>
    </source>
</evidence>
<keyword evidence="13" id="KW-0732">Signal</keyword>
<dbReference type="EMBL" id="JADHSG010000016">
    <property type="protein sequence ID" value="MBL6903785.1"/>
    <property type="molecule type" value="Genomic_DNA"/>
</dbReference>
<dbReference type="PANTHER" id="PTHR32552">
    <property type="entry name" value="FERRICHROME IRON RECEPTOR-RELATED"/>
    <property type="match status" value="1"/>
</dbReference>
<evidence type="ECO:0000256" key="2">
    <source>
        <dbReference type="ARBA" id="ARBA00022448"/>
    </source>
</evidence>
<dbReference type="SUPFAM" id="SSF56935">
    <property type="entry name" value="Porins"/>
    <property type="match status" value="1"/>
</dbReference>
<comment type="similarity">
    <text evidence="11 12">Belongs to the TonB-dependent receptor family.</text>
</comment>
<evidence type="ECO:0000256" key="3">
    <source>
        <dbReference type="ARBA" id="ARBA00022452"/>
    </source>
</evidence>
<evidence type="ECO:0000256" key="6">
    <source>
        <dbReference type="ARBA" id="ARBA00023004"/>
    </source>
</evidence>